<accession>A0ACC0Q0Y4</accession>
<comment type="caution">
    <text evidence="1">The sequence shown here is derived from an EMBL/GenBank/DDBJ whole genome shotgun (WGS) entry which is preliminary data.</text>
</comment>
<dbReference type="EMBL" id="CM046388">
    <property type="protein sequence ID" value="KAI8571481.1"/>
    <property type="molecule type" value="Genomic_DNA"/>
</dbReference>
<evidence type="ECO:0000313" key="2">
    <source>
        <dbReference type="Proteomes" id="UP001062846"/>
    </source>
</evidence>
<reference evidence="1" key="1">
    <citation type="submission" date="2022-02" db="EMBL/GenBank/DDBJ databases">
        <title>Plant Genome Project.</title>
        <authorList>
            <person name="Zhang R.-G."/>
        </authorList>
    </citation>
    <scope>NUCLEOTIDE SEQUENCE</scope>
    <source>
        <strain evidence="1">AT1</strain>
    </source>
</reference>
<organism evidence="1 2">
    <name type="scientific">Rhododendron molle</name>
    <name type="common">Chinese azalea</name>
    <name type="synonym">Azalea mollis</name>
    <dbReference type="NCBI Taxonomy" id="49168"/>
    <lineage>
        <taxon>Eukaryota</taxon>
        <taxon>Viridiplantae</taxon>
        <taxon>Streptophyta</taxon>
        <taxon>Embryophyta</taxon>
        <taxon>Tracheophyta</taxon>
        <taxon>Spermatophyta</taxon>
        <taxon>Magnoliopsida</taxon>
        <taxon>eudicotyledons</taxon>
        <taxon>Gunneridae</taxon>
        <taxon>Pentapetalae</taxon>
        <taxon>asterids</taxon>
        <taxon>Ericales</taxon>
        <taxon>Ericaceae</taxon>
        <taxon>Ericoideae</taxon>
        <taxon>Rhodoreae</taxon>
        <taxon>Rhododendron</taxon>
    </lineage>
</organism>
<name>A0ACC0Q0Y4_RHOML</name>
<evidence type="ECO:0000313" key="1">
    <source>
        <dbReference type="EMBL" id="KAI8571481.1"/>
    </source>
</evidence>
<sequence>MVMEIDSKAKVNSIPIIDGLGECAVQPCAAQRAAQPPARPCRHRSDDRKRSPRRARRVLYVHKKSA</sequence>
<protein>
    <submittedName>
        <fullName evidence="1">Uncharacterized protein</fullName>
    </submittedName>
</protein>
<gene>
    <name evidence="1" type="ORF">RHMOL_Rhmol01G0123200</name>
</gene>
<keyword evidence="2" id="KW-1185">Reference proteome</keyword>
<dbReference type="Proteomes" id="UP001062846">
    <property type="component" value="Chromosome 1"/>
</dbReference>
<proteinExistence type="predicted"/>